<feature type="signal peptide" evidence="2">
    <location>
        <begin position="1"/>
        <end position="16"/>
    </location>
</feature>
<protein>
    <submittedName>
        <fullName evidence="4">Secreted protein</fullName>
    </submittedName>
</protein>
<dbReference type="SUPFAM" id="SSF58113">
    <property type="entry name" value="Apolipoprotein A-I"/>
    <property type="match status" value="1"/>
</dbReference>
<dbReference type="Pfam" id="PF11172">
    <property type="entry name" value="DUF2959"/>
    <property type="match status" value="1"/>
</dbReference>
<proteinExistence type="predicted"/>
<dbReference type="AlphaFoldDB" id="A0A0M3IQJ6"/>
<dbReference type="InterPro" id="IPR021342">
    <property type="entry name" value="DUF2959"/>
</dbReference>
<reference evidence="4" key="1">
    <citation type="submission" date="2017-02" db="UniProtKB">
        <authorList>
            <consortium name="WormBaseParasite"/>
        </authorList>
    </citation>
    <scope>IDENTIFICATION</scope>
</reference>
<keyword evidence="1" id="KW-1133">Transmembrane helix</keyword>
<keyword evidence="1" id="KW-0472">Membrane</keyword>
<accession>A0A0M3IQJ6</accession>
<sequence>MLKVLLLCGLIALAQCGILDDIKGTASDVGEFFSNKFNDFKSLFANNESELEKNVQRVKDLLATIQEKAGSLRPIASDAQKTALDKVDEMSGEVDQFQQKLKSEVGQTFEQKKAEWEKLLQRLFQTEGLQQLVNLVQGKTNGVAPIFASMFSLMVPVLLILRH</sequence>
<dbReference type="WBParaSite" id="ALUE_0002102401-mRNA-1">
    <property type="protein sequence ID" value="ALUE_0002102401-mRNA-1"/>
    <property type="gene ID" value="ALUE_0002102401"/>
</dbReference>
<evidence type="ECO:0000313" key="3">
    <source>
        <dbReference type="Proteomes" id="UP000036681"/>
    </source>
</evidence>
<keyword evidence="2" id="KW-0732">Signal</keyword>
<keyword evidence="1" id="KW-0812">Transmembrane</keyword>
<evidence type="ECO:0000256" key="2">
    <source>
        <dbReference type="SAM" id="SignalP"/>
    </source>
</evidence>
<dbReference type="Proteomes" id="UP000036681">
    <property type="component" value="Unplaced"/>
</dbReference>
<dbReference type="PIRSF" id="PIRSF027779">
    <property type="entry name" value="UCP207779"/>
    <property type="match status" value="1"/>
</dbReference>
<dbReference type="InterPro" id="IPR016859">
    <property type="entry name" value="UCP207779"/>
</dbReference>
<organism evidence="3 4">
    <name type="scientific">Ascaris lumbricoides</name>
    <name type="common">Giant roundworm</name>
    <dbReference type="NCBI Taxonomy" id="6252"/>
    <lineage>
        <taxon>Eukaryota</taxon>
        <taxon>Metazoa</taxon>
        <taxon>Ecdysozoa</taxon>
        <taxon>Nematoda</taxon>
        <taxon>Chromadorea</taxon>
        <taxon>Rhabditida</taxon>
        <taxon>Spirurina</taxon>
        <taxon>Ascaridomorpha</taxon>
        <taxon>Ascaridoidea</taxon>
        <taxon>Ascarididae</taxon>
        <taxon>Ascaris</taxon>
    </lineage>
</organism>
<evidence type="ECO:0000313" key="4">
    <source>
        <dbReference type="WBParaSite" id="ALUE_0002102401-mRNA-1"/>
    </source>
</evidence>
<keyword evidence="3" id="KW-1185">Reference proteome</keyword>
<feature type="transmembrane region" description="Helical" evidence="1">
    <location>
        <begin position="142"/>
        <end position="161"/>
    </location>
</feature>
<name>A0A0M3IQJ6_ASCLU</name>
<feature type="chain" id="PRO_5005657155" evidence="2">
    <location>
        <begin position="17"/>
        <end position="163"/>
    </location>
</feature>
<evidence type="ECO:0000256" key="1">
    <source>
        <dbReference type="SAM" id="Phobius"/>
    </source>
</evidence>